<evidence type="ECO:0000256" key="6">
    <source>
        <dbReference type="ARBA" id="ARBA00015080"/>
    </source>
</evidence>
<name>A0AAV4LDF0_9BACL</name>
<evidence type="ECO:0000259" key="16">
    <source>
        <dbReference type="Pfam" id="PF00485"/>
    </source>
</evidence>
<dbReference type="NCBIfam" id="TIGR00554">
    <property type="entry name" value="panK_bact"/>
    <property type="match status" value="1"/>
</dbReference>
<evidence type="ECO:0000256" key="10">
    <source>
        <dbReference type="ARBA" id="ARBA00022777"/>
    </source>
</evidence>
<keyword evidence="18" id="KW-1185">Reference proteome</keyword>
<dbReference type="InterPro" id="IPR004566">
    <property type="entry name" value="PanK"/>
</dbReference>
<comment type="pathway">
    <text evidence="3 14 15">Cofactor biosynthesis; coenzyme A biosynthesis; CoA from (R)-pantothenate: step 1/5.</text>
</comment>
<dbReference type="PANTHER" id="PTHR10285">
    <property type="entry name" value="URIDINE KINASE"/>
    <property type="match status" value="1"/>
</dbReference>
<evidence type="ECO:0000256" key="5">
    <source>
        <dbReference type="ARBA" id="ARBA00012102"/>
    </source>
</evidence>
<evidence type="ECO:0000256" key="4">
    <source>
        <dbReference type="ARBA" id="ARBA00006087"/>
    </source>
</evidence>
<evidence type="ECO:0000256" key="2">
    <source>
        <dbReference type="ARBA" id="ARBA00004496"/>
    </source>
</evidence>
<dbReference type="InterPro" id="IPR006083">
    <property type="entry name" value="PRK/URK"/>
</dbReference>
<dbReference type="RefSeq" id="WP_282199032.1">
    <property type="nucleotide sequence ID" value="NZ_BOQE01000001.1"/>
</dbReference>
<dbReference type="SUPFAM" id="SSF52540">
    <property type="entry name" value="P-loop containing nucleoside triphosphate hydrolases"/>
    <property type="match status" value="1"/>
</dbReference>
<keyword evidence="8 14" id="KW-0808">Transferase</keyword>
<dbReference type="CDD" id="cd02025">
    <property type="entry name" value="PanK"/>
    <property type="match status" value="1"/>
</dbReference>
<accession>A0AAV4LDF0</accession>
<keyword evidence="12 14" id="KW-0173">Coenzyme A biosynthesis</keyword>
<dbReference type="GO" id="GO:0015937">
    <property type="term" value="P:coenzyme A biosynthetic process"/>
    <property type="evidence" value="ECO:0007669"/>
    <property type="project" value="UniProtKB-UniRule"/>
</dbReference>
<dbReference type="InterPro" id="IPR027417">
    <property type="entry name" value="P-loop_NTPase"/>
</dbReference>
<evidence type="ECO:0000256" key="14">
    <source>
        <dbReference type="HAMAP-Rule" id="MF_00215"/>
    </source>
</evidence>
<dbReference type="GO" id="GO:0005737">
    <property type="term" value="C:cytoplasm"/>
    <property type="evidence" value="ECO:0007669"/>
    <property type="project" value="UniProtKB-SubCell"/>
</dbReference>
<feature type="domain" description="Phosphoribulokinase/uridine kinase" evidence="16">
    <location>
        <begin position="92"/>
        <end position="239"/>
    </location>
</feature>
<dbReference type="Pfam" id="PF00485">
    <property type="entry name" value="PRK"/>
    <property type="match status" value="1"/>
</dbReference>
<dbReference type="EMBL" id="BOQE01000001">
    <property type="protein sequence ID" value="GIM45869.1"/>
    <property type="molecule type" value="Genomic_DNA"/>
</dbReference>
<sequence>MIKVPTKDEKFSPFITFSREEWKELRASTPLSLTEADLLKLQGINENLSIEEVSDIYLPLSRLLNLYVAATQNLYDATNTFFGNKNQKVPYIIGIAGSVAVGKSTTARILQALLSHWPNHPKVDLVTTDGFLYPNRILEEKGLMKRKGFPESYDLKRLIRFVADVKSGVPEVTVPVYSHLAYDILPNEVQVIRQPDIMIIEGLNVLQTAGYGNQRHMPSVFVSDFFDFSIYVDADENDITRWYVERFRVLRKTAFQNPNSYFHHRYANLAMEEVDEVAMQIWNEINGVNLRENISPTRFRADLILEKGPDHSVKEVKLRKL</sequence>
<evidence type="ECO:0000256" key="15">
    <source>
        <dbReference type="RuleBase" id="RU003530"/>
    </source>
</evidence>
<dbReference type="Gene3D" id="3.40.50.300">
    <property type="entry name" value="P-loop containing nucleotide triphosphate hydrolases"/>
    <property type="match status" value="1"/>
</dbReference>
<dbReference type="GO" id="GO:0005524">
    <property type="term" value="F:ATP binding"/>
    <property type="evidence" value="ECO:0007669"/>
    <property type="project" value="UniProtKB-UniRule"/>
</dbReference>
<organism evidence="17 18">
    <name type="scientific">Collibacillus ludicampi</name>
    <dbReference type="NCBI Taxonomy" id="2771369"/>
    <lineage>
        <taxon>Bacteria</taxon>
        <taxon>Bacillati</taxon>
        <taxon>Bacillota</taxon>
        <taxon>Bacilli</taxon>
        <taxon>Bacillales</taxon>
        <taxon>Alicyclobacillaceae</taxon>
        <taxon>Collibacillus</taxon>
    </lineage>
</organism>
<reference evidence="17" key="1">
    <citation type="journal article" date="2023" name="Int. J. Syst. Evol. Microbiol.">
        <title>Collibacillus ludicampi gen. nov., sp. nov., a new soil bacterium of the family Alicyclobacillaceae.</title>
        <authorList>
            <person name="Jojima T."/>
            <person name="Ioku Y."/>
            <person name="Fukuta Y."/>
            <person name="Shirasaka N."/>
            <person name="Matsumura Y."/>
            <person name="Mori M."/>
        </authorList>
    </citation>
    <scope>NUCLEOTIDE SEQUENCE</scope>
    <source>
        <strain evidence="17">TP075</strain>
    </source>
</reference>
<keyword evidence="10 14" id="KW-0418">Kinase</keyword>
<dbReference type="PIRSF" id="PIRSF000545">
    <property type="entry name" value="Pantothenate_kin"/>
    <property type="match status" value="1"/>
</dbReference>
<dbReference type="AlphaFoldDB" id="A0AAV4LDF0"/>
<dbReference type="HAMAP" id="MF_00215">
    <property type="entry name" value="Pantothen_kinase_1"/>
    <property type="match status" value="1"/>
</dbReference>
<comment type="subcellular location">
    <subcellularLocation>
        <location evidence="2 14 15">Cytoplasm</location>
    </subcellularLocation>
</comment>
<evidence type="ECO:0000256" key="9">
    <source>
        <dbReference type="ARBA" id="ARBA00022741"/>
    </source>
</evidence>
<evidence type="ECO:0000313" key="18">
    <source>
        <dbReference type="Proteomes" id="UP001057291"/>
    </source>
</evidence>
<evidence type="ECO:0000256" key="7">
    <source>
        <dbReference type="ARBA" id="ARBA00022490"/>
    </source>
</evidence>
<gene>
    <name evidence="14 17" type="primary">coaA</name>
    <name evidence="17" type="ORF">DNHGIG_14180</name>
</gene>
<evidence type="ECO:0000256" key="1">
    <source>
        <dbReference type="ARBA" id="ARBA00001206"/>
    </source>
</evidence>
<keyword evidence="11 14" id="KW-0067">ATP-binding</keyword>
<dbReference type="FunFam" id="3.40.50.300:FF:000242">
    <property type="entry name" value="Pantothenate kinase"/>
    <property type="match status" value="1"/>
</dbReference>
<protein>
    <recommendedName>
        <fullName evidence="6 14">Pantothenate kinase</fullName>
        <ecNumber evidence="5 14">2.7.1.33</ecNumber>
    </recommendedName>
    <alternativeName>
        <fullName evidence="13 14">Pantothenic acid kinase</fullName>
    </alternativeName>
</protein>
<evidence type="ECO:0000256" key="3">
    <source>
        <dbReference type="ARBA" id="ARBA00005225"/>
    </source>
</evidence>
<evidence type="ECO:0000256" key="11">
    <source>
        <dbReference type="ARBA" id="ARBA00022840"/>
    </source>
</evidence>
<comment type="similarity">
    <text evidence="4 14 15">Belongs to the prokaryotic pantothenate kinase family.</text>
</comment>
<dbReference type="Proteomes" id="UP001057291">
    <property type="component" value="Unassembled WGS sequence"/>
</dbReference>
<evidence type="ECO:0000256" key="13">
    <source>
        <dbReference type="ARBA" id="ARBA00032866"/>
    </source>
</evidence>
<dbReference type="GO" id="GO:0004594">
    <property type="term" value="F:pantothenate kinase activity"/>
    <property type="evidence" value="ECO:0007669"/>
    <property type="project" value="UniProtKB-UniRule"/>
</dbReference>
<feature type="binding site" evidence="14">
    <location>
        <begin position="97"/>
        <end position="104"/>
    </location>
    <ligand>
        <name>ATP</name>
        <dbReference type="ChEBI" id="CHEBI:30616"/>
    </ligand>
</feature>
<evidence type="ECO:0000256" key="12">
    <source>
        <dbReference type="ARBA" id="ARBA00022993"/>
    </source>
</evidence>
<comment type="caution">
    <text evidence="17">The sequence shown here is derived from an EMBL/GenBank/DDBJ whole genome shotgun (WGS) entry which is preliminary data.</text>
</comment>
<dbReference type="EC" id="2.7.1.33" evidence="5 14"/>
<evidence type="ECO:0000313" key="17">
    <source>
        <dbReference type="EMBL" id="GIM45869.1"/>
    </source>
</evidence>
<keyword evidence="7 14" id="KW-0963">Cytoplasm</keyword>
<comment type="catalytic activity">
    <reaction evidence="1 14 15">
        <text>(R)-pantothenate + ATP = (R)-4'-phosphopantothenate + ADP + H(+)</text>
        <dbReference type="Rhea" id="RHEA:16373"/>
        <dbReference type="ChEBI" id="CHEBI:10986"/>
        <dbReference type="ChEBI" id="CHEBI:15378"/>
        <dbReference type="ChEBI" id="CHEBI:29032"/>
        <dbReference type="ChEBI" id="CHEBI:30616"/>
        <dbReference type="ChEBI" id="CHEBI:456216"/>
        <dbReference type="EC" id="2.7.1.33"/>
    </reaction>
</comment>
<keyword evidence="9 14" id="KW-0547">Nucleotide-binding</keyword>
<evidence type="ECO:0000256" key="8">
    <source>
        <dbReference type="ARBA" id="ARBA00022679"/>
    </source>
</evidence>
<proteinExistence type="inferred from homology"/>